<dbReference type="SUPFAM" id="SSF56112">
    <property type="entry name" value="Protein kinase-like (PK-like)"/>
    <property type="match status" value="1"/>
</dbReference>
<organism evidence="5 6">
    <name type="scientific">Bos indicus</name>
    <name type="common">Zebu</name>
    <dbReference type="NCBI Taxonomy" id="9915"/>
    <lineage>
        <taxon>Eukaryota</taxon>
        <taxon>Metazoa</taxon>
        <taxon>Chordata</taxon>
        <taxon>Craniata</taxon>
        <taxon>Vertebrata</taxon>
        <taxon>Euteleostomi</taxon>
        <taxon>Mammalia</taxon>
        <taxon>Eutheria</taxon>
        <taxon>Laurasiatheria</taxon>
        <taxon>Artiodactyla</taxon>
        <taxon>Ruminantia</taxon>
        <taxon>Pecora</taxon>
        <taxon>Bovidae</taxon>
        <taxon>Bovinae</taxon>
        <taxon>Bos</taxon>
    </lineage>
</organism>
<keyword evidence="1" id="KW-0547">Nucleotide-binding</keyword>
<dbReference type="Gene3D" id="1.10.510.10">
    <property type="entry name" value="Transferase(Phosphotransferase) domain 1"/>
    <property type="match status" value="1"/>
</dbReference>
<evidence type="ECO:0000256" key="2">
    <source>
        <dbReference type="ARBA" id="ARBA00022840"/>
    </source>
</evidence>
<reference evidence="6" key="1">
    <citation type="submission" date="2025-08" db="UniProtKB">
        <authorList>
            <consortium name="RefSeq"/>
        </authorList>
    </citation>
    <scope>IDENTIFICATION</scope>
    <source>
        <tissue evidence="6">Blood</tissue>
    </source>
</reference>
<dbReference type="Gene3D" id="3.30.200.20">
    <property type="entry name" value="Phosphorylase Kinase, domain 1"/>
    <property type="match status" value="1"/>
</dbReference>
<feature type="compositionally biased region" description="Basic and acidic residues" evidence="3">
    <location>
        <begin position="7"/>
        <end position="18"/>
    </location>
</feature>
<feature type="domain" description="Protein kinase" evidence="4">
    <location>
        <begin position="54"/>
        <end position="323"/>
    </location>
</feature>
<accession>A0ABM4T6N5</accession>
<dbReference type="Proteomes" id="UP001652663">
    <property type="component" value="Chromosome 11"/>
</dbReference>
<sequence length="762" mass="84621">MGAPRVGDGRTPDADHTAHAQSGVRLRLGPEVHPSAPRRDREAESFPEDPMEKYQILEWLNPGALGVNLVVEETKTKVKRVIKQVECIDEHQANESLEELMPLLKLQHAHISIYQELFIMWDSEISSLFLCLVMEYHKESFQNVIEKNRAAKTAIDSEWLQNMLGQVLDALDFLHHLDVIHRNLKPSNIALVSNAHCKLQDLSSNTLMTDKAKWNVRAEEDPLQKSWMAPEALSFSFSRKSDIWSLGCIVLDMASCSFLDTLEAMHLRKSIRSSPASLSGVLRTMEEKKVPDAKTFQALLPLMLQADPAERVTVRDVIHFTFMRSNFRSSSLALVLRRQVVPEFIIDMLLESNVASIFEVMQNFSSRPEVQHRALKRLLRMPEDQLGLPWPEELVDVLLTVMKQHQRILDIQLCACALLLRTLGQALAQDPAATVADTGTIAAVLLSILQSHPAEEQLLAMVYSLLTIVASQGLATDELQRARLFEDILKRLDSLPRSRDICIHGLSLLWALLVDGEWARAIIVNKAPLERAPALVTEILVTFPRDAEVAEAGCAVLWLLSLLGCIREQECAEVVDLLLQSVRLYQDRVLLVNNAYRGLASLAKVSELAALQVVLPRESGSGLDLIQETYQLHRDDPEVVESVCLLLAHLGTYKEILSELASSGIQPLVAEIHGRFTSSLVSAGGHSLLHRTAPPGLWDTPRGRGSAQTQSRTANPLLLAGARFLHSQRAPQTGGGRPAQLQGQPVDAPWGRPALLSPSTCT</sequence>
<evidence type="ECO:0000313" key="6">
    <source>
        <dbReference type="RefSeq" id="XP_070655718.1"/>
    </source>
</evidence>
<evidence type="ECO:0000256" key="3">
    <source>
        <dbReference type="SAM" id="MobiDB-lite"/>
    </source>
</evidence>
<dbReference type="InterPro" id="IPR011009">
    <property type="entry name" value="Kinase-like_dom_sf"/>
</dbReference>
<evidence type="ECO:0000256" key="1">
    <source>
        <dbReference type="ARBA" id="ARBA00022741"/>
    </source>
</evidence>
<dbReference type="PANTHER" id="PTHR24363">
    <property type="entry name" value="SERINE/THREONINE PROTEIN KINASE"/>
    <property type="match status" value="1"/>
</dbReference>
<dbReference type="PANTHER" id="PTHR24363:SF5">
    <property type="entry name" value="SERINE_THREONINE KINASE-LIKE DOMAIN-CONTAINING PROTEIN STKLD1"/>
    <property type="match status" value="1"/>
</dbReference>
<protein>
    <submittedName>
        <fullName evidence="6">Serine/threonine kinase-like domain-containing protein STKLD1 isoform X1</fullName>
    </submittedName>
</protein>
<name>A0ABM4T6N5_BOSIN</name>
<dbReference type="Pfam" id="PF00069">
    <property type="entry name" value="Pkinase"/>
    <property type="match status" value="1"/>
</dbReference>
<feature type="region of interest" description="Disordered" evidence="3">
    <location>
        <begin position="728"/>
        <end position="762"/>
    </location>
</feature>
<gene>
    <name evidence="6" type="primary">STKLD1</name>
</gene>
<evidence type="ECO:0000259" key="4">
    <source>
        <dbReference type="PROSITE" id="PS50011"/>
    </source>
</evidence>
<dbReference type="InterPro" id="IPR016024">
    <property type="entry name" value="ARM-type_fold"/>
</dbReference>
<proteinExistence type="predicted"/>
<keyword evidence="5" id="KW-1185">Reference proteome</keyword>
<dbReference type="InterPro" id="IPR000719">
    <property type="entry name" value="Prot_kinase_dom"/>
</dbReference>
<dbReference type="CDD" id="cd00180">
    <property type="entry name" value="PKc"/>
    <property type="match status" value="1"/>
</dbReference>
<dbReference type="SUPFAM" id="SSF48371">
    <property type="entry name" value="ARM repeat"/>
    <property type="match status" value="1"/>
</dbReference>
<evidence type="ECO:0000313" key="5">
    <source>
        <dbReference type="Proteomes" id="UP001652663"/>
    </source>
</evidence>
<dbReference type="RefSeq" id="XP_070655718.1">
    <property type="nucleotide sequence ID" value="XM_070799617.1"/>
</dbReference>
<dbReference type="PROSITE" id="PS50011">
    <property type="entry name" value="PROTEIN_KINASE_DOM"/>
    <property type="match status" value="1"/>
</dbReference>
<feature type="region of interest" description="Disordered" evidence="3">
    <location>
        <begin position="1"/>
        <end position="47"/>
    </location>
</feature>
<dbReference type="GeneID" id="109566605"/>
<keyword evidence="2" id="KW-0067">ATP-binding</keyword>